<accession>A0A1F7GYY8</accession>
<dbReference type="GO" id="GO:0046872">
    <property type="term" value="F:metal ion binding"/>
    <property type="evidence" value="ECO:0007669"/>
    <property type="project" value="InterPro"/>
</dbReference>
<evidence type="ECO:0008006" key="6">
    <source>
        <dbReference type="Google" id="ProtNLM"/>
    </source>
</evidence>
<dbReference type="InterPro" id="IPR011249">
    <property type="entry name" value="Metalloenz_LuxS/M16"/>
</dbReference>
<comment type="similarity">
    <text evidence="1">Belongs to the peptidase M16 family.</text>
</comment>
<dbReference type="InterPro" id="IPR011765">
    <property type="entry name" value="Pept_M16_N"/>
</dbReference>
<dbReference type="AlphaFoldDB" id="A0A1F7GYY8"/>
<name>A0A1F7GYY8_9BACT</name>
<organism evidence="4 5">
    <name type="scientific">Candidatus Roizmanbacteria bacterium RIFCSPHIGHO2_02_FULL_37_24</name>
    <dbReference type="NCBI Taxonomy" id="1802037"/>
    <lineage>
        <taxon>Bacteria</taxon>
        <taxon>Candidatus Roizmaniibacteriota</taxon>
    </lineage>
</organism>
<dbReference type="InterPro" id="IPR007863">
    <property type="entry name" value="Peptidase_M16_C"/>
</dbReference>
<evidence type="ECO:0000313" key="4">
    <source>
        <dbReference type="EMBL" id="OGK24161.1"/>
    </source>
</evidence>
<dbReference type="Gene3D" id="3.30.830.10">
    <property type="entry name" value="Metalloenzyme, LuxS/M16 peptidase-like"/>
    <property type="match status" value="2"/>
</dbReference>
<proteinExistence type="inferred from homology"/>
<gene>
    <name evidence="4" type="ORF">A3C24_02720</name>
</gene>
<evidence type="ECO:0000313" key="5">
    <source>
        <dbReference type="Proteomes" id="UP000177159"/>
    </source>
</evidence>
<dbReference type="SUPFAM" id="SSF63411">
    <property type="entry name" value="LuxS/MPP-like metallohydrolase"/>
    <property type="match status" value="2"/>
</dbReference>
<dbReference type="Proteomes" id="UP000177159">
    <property type="component" value="Unassembled WGS sequence"/>
</dbReference>
<reference evidence="4 5" key="1">
    <citation type="journal article" date="2016" name="Nat. Commun.">
        <title>Thousands of microbial genomes shed light on interconnected biogeochemical processes in an aquifer system.</title>
        <authorList>
            <person name="Anantharaman K."/>
            <person name="Brown C.T."/>
            <person name="Hug L.A."/>
            <person name="Sharon I."/>
            <person name="Castelle C.J."/>
            <person name="Probst A.J."/>
            <person name="Thomas B.C."/>
            <person name="Singh A."/>
            <person name="Wilkins M.J."/>
            <person name="Karaoz U."/>
            <person name="Brodie E.L."/>
            <person name="Williams K.H."/>
            <person name="Hubbard S.S."/>
            <person name="Banfield J.F."/>
        </authorList>
    </citation>
    <scope>NUCLEOTIDE SEQUENCE [LARGE SCALE GENOMIC DNA]</scope>
</reference>
<dbReference type="InterPro" id="IPR050361">
    <property type="entry name" value="MPP/UQCRC_Complex"/>
</dbReference>
<dbReference type="EMBL" id="MFZM01000012">
    <property type="protein sequence ID" value="OGK24161.1"/>
    <property type="molecule type" value="Genomic_DNA"/>
</dbReference>
<dbReference type="Pfam" id="PF05193">
    <property type="entry name" value="Peptidase_M16_C"/>
    <property type="match status" value="1"/>
</dbReference>
<feature type="domain" description="Peptidase M16 C-terminal" evidence="3">
    <location>
        <begin position="171"/>
        <end position="347"/>
    </location>
</feature>
<dbReference type="PANTHER" id="PTHR11851">
    <property type="entry name" value="METALLOPROTEASE"/>
    <property type="match status" value="1"/>
</dbReference>
<protein>
    <recommendedName>
        <fullName evidence="6">Peptidase M16</fullName>
    </recommendedName>
</protein>
<sequence length="422" mass="48192">MKTDIHTLENGLQVILVDTEAFPSATILLLMGAGSRYETRTNNGIAHFFEHMAFKGSKKYPNSFMLSSIIDGIGGEFNAFTAKDYTGYYVKAPTKYFDTVVSVIADMVQYPLLKESEIAREKGVIIQEINMYEDTPQRQVFRLYENLLYPNSPLGMDVIGSSKTVSQCKRRNFLDYIADLYYPNNAVLIVAGGLSNNIKDYLQRIEDKFGSWKKGNSRDFEKVSETQNKPHTLLRYKKSEQAHLCIGYRTFSRFDQRRYALGVLSAILGKGMSSRLFREVREKRGLAYSIGTYNEHYHEVGNMLTYAGVSTDENIVQQTIEVIQKEYNKIKKNGPHDEELKRAKELLKGRLVLSMEDTYNVASFYGRQLLLEKEMRSLDAIISKIDAVKKDDVINVAQEVFDDKNLNLAVVGPFKNDKTLLR</sequence>
<evidence type="ECO:0000259" key="3">
    <source>
        <dbReference type="Pfam" id="PF05193"/>
    </source>
</evidence>
<dbReference type="PANTHER" id="PTHR11851:SF49">
    <property type="entry name" value="MITOCHONDRIAL-PROCESSING PEPTIDASE SUBUNIT ALPHA"/>
    <property type="match status" value="1"/>
</dbReference>
<dbReference type="Pfam" id="PF00675">
    <property type="entry name" value="Peptidase_M16"/>
    <property type="match status" value="1"/>
</dbReference>
<comment type="caution">
    <text evidence="4">The sequence shown here is derived from an EMBL/GenBank/DDBJ whole genome shotgun (WGS) entry which is preliminary data.</text>
</comment>
<evidence type="ECO:0000256" key="1">
    <source>
        <dbReference type="ARBA" id="ARBA00007261"/>
    </source>
</evidence>
<evidence type="ECO:0000259" key="2">
    <source>
        <dbReference type="Pfam" id="PF00675"/>
    </source>
</evidence>
<feature type="domain" description="Peptidase M16 N-terminal" evidence="2">
    <location>
        <begin position="14"/>
        <end position="159"/>
    </location>
</feature>